<dbReference type="RefSeq" id="WP_008060812.1">
    <property type="nucleotide sequence ID" value="NZ_AFHG01000044.1"/>
</dbReference>
<dbReference type="AlphaFoldDB" id="F5RBV7"/>
<keyword evidence="3" id="KW-1185">Reference proteome</keyword>
<sequence length="78" mass="8230">MSQATVRVTCAPERLVPRETNPRKHYPPAGAEPVEIARTPHIERLLATGDLIDAAAPPAEAAEPAAAPVKSVAKKAKE</sequence>
<reference evidence="2 3" key="1">
    <citation type="journal article" date="2011" name="J. Bacteriol.">
        <title>Genome sequence of Methyloversatilis universalis FAM5T, a methylotrophic representative of the order Rhodocyclales.</title>
        <authorList>
            <person name="Kittichotirat W."/>
            <person name="Good N.M."/>
            <person name="Hall R."/>
            <person name="Bringel F."/>
            <person name="Lajus A."/>
            <person name="Medigue C."/>
            <person name="Smalley N.E."/>
            <person name="Beck D."/>
            <person name="Bumgarner R."/>
            <person name="Vuilleumier S."/>
            <person name="Kalyuzhnaya M.G."/>
        </authorList>
    </citation>
    <scope>NUCLEOTIDE SEQUENCE [LARGE SCALE GENOMIC DNA]</scope>
    <source>
        <strain evidence="3">ATCC BAA-1314 / JCM 13912 / FAM5</strain>
    </source>
</reference>
<protein>
    <submittedName>
        <fullName evidence="2">Uncharacterized protein</fullName>
    </submittedName>
</protein>
<name>F5RBV7_METUF</name>
<gene>
    <name evidence="2" type="ORF">METUNv1_01752</name>
</gene>
<dbReference type="EMBL" id="AFHG01000044">
    <property type="protein sequence ID" value="EGK71974.1"/>
    <property type="molecule type" value="Genomic_DNA"/>
</dbReference>
<accession>F5RBV7</accession>
<proteinExistence type="predicted"/>
<comment type="caution">
    <text evidence="2">The sequence shown here is derived from an EMBL/GenBank/DDBJ whole genome shotgun (WGS) entry which is preliminary data.</text>
</comment>
<evidence type="ECO:0000313" key="2">
    <source>
        <dbReference type="EMBL" id="EGK71974.1"/>
    </source>
</evidence>
<dbReference type="Proteomes" id="UP000005019">
    <property type="component" value="Unassembled WGS sequence"/>
</dbReference>
<feature type="region of interest" description="Disordered" evidence="1">
    <location>
        <begin position="56"/>
        <end position="78"/>
    </location>
</feature>
<feature type="compositionally biased region" description="Low complexity" evidence="1">
    <location>
        <begin position="56"/>
        <end position="71"/>
    </location>
</feature>
<dbReference type="STRING" id="1000565.METUNv1_01752"/>
<organism evidence="2 3">
    <name type="scientific">Methyloversatilis universalis (strain ATCC BAA-1314 / DSM 25237 / JCM 13912 / CCUG 52030 / FAM5)</name>
    <dbReference type="NCBI Taxonomy" id="1000565"/>
    <lineage>
        <taxon>Bacteria</taxon>
        <taxon>Pseudomonadati</taxon>
        <taxon>Pseudomonadota</taxon>
        <taxon>Betaproteobacteria</taxon>
        <taxon>Nitrosomonadales</taxon>
        <taxon>Sterolibacteriaceae</taxon>
        <taxon>Methyloversatilis</taxon>
    </lineage>
</organism>
<evidence type="ECO:0000313" key="3">
    <source>
        <dbReference type="Proteomes" id="UP000005019"/>
    </source>
</evidence>
<evidence type="ECO:0000256" key="1">
    <source>
        <dbReference type="SAM" id="MobiDB-lite"/>
    </source>
</evidence>